<evidence type="ECO:0000313" key="3">
    <source>
        <dbReference type="Proteomes" id="UP000828390"/>
    </source>
</evidence>
<proteinExistence type="predicted"/>
<sequence>MNKRQHSSTVSELKDNSSLDAPVFESFKGQKSKKDSKKKTIEQESPKQQSMEVYQFAK</sequence>
<comment type="caution">
    <text evidence="2">The sequence shown here is derived from an EMBL/GenBank/DDBJ whole genome shotgun (WGS) entry which is preliminary data.</text>
</comment>
<dbReference type="AlphaFoldDB" id="A0A9D4H0K5"/>
<evidence type="ECO:0000313" key="2">
    <source>
        <dbReference type="EMBL" id="KAH3824819.1"/>
    </source>
</evidence>
<evidence type="ECO:0000256" key="1">
    <source>
        <dbReference type="SAM" id="MobiDB-lite"/>
    </source>
</evidence>
<dbReference type="Proteomes" id="UP000828390">
    <property type="component" value="Unassembled WGS sequence"/>
</dbReference>
<keyword evidence="3" id="KW-1185">Reference proteome</keyword>
<gene>
    <name evidence="2" type="ORF">DPMN_126672</name>
</gene>
<protein>
    <submittedName>
        <fullName evidence="2">Uncharacterized protein</fullName>
    </submittedName>
</protein>
<organism evidence="2 3">
    <name type="scientific">Dreissena polymorpha</name>
    <name type="common">Zebra mussel</name>
    <name type="synonym">Mytilus polymorpha</name>
    <dbReference type="NCBI Taxonomy" id="45954"/>
    <lineage>
        <taxon>Eukaryota</taxon>
        <taxon>Metazoa</taxon>
        <taxon>Spiralia</taxon>
        <taxon>Lophotrochozoa</taxon>
        <taxon>Mollusca</taxon>
        <taxon>Bivalvia</taxon>
        <taxon>Autobranchia</taxon>
        <taxon>Heteroconchia</taxon>
        <taxon>Euheterodonta</taxon>
        <taxon>Imparidentia</taxon>
        <taxon>Neoheterodontei</taxon>
        <taxon>Myida</taxon>
        <taxon>Dreissenoidea</taxon>
        <taxon>Dreissenidae</taxon>
        <taxon>Dreissena</taxon>
    </lineage>
</organism>
<accession>A0A9D4H0K5</accession>
<name>A0A9D4H0K5_DREPO</name>
<reference evidence="2" key="2">
    <citation type="submission" date="2020-11" db="EMBL/GenBank/DDBJ databases">
        <authorList>
            <person name="McCartney M.A."/>
            <person name="Auch B."/>
            <person name="Kono T."/>
            <person name="Mallez S."/>
            <person name="Becker A."/>
            <person name="Gohl D.M."/>
            <person name="Silverstein K.A.T."/>
            <person name="Koren S."/>
            <person name="Bechman K.B."/>
            <person name="Herman A."/>
            <person name="Abrahante J.E."/>
            <person name="Garbe J."/>
        </authorList>
    </citation>
    <scope>NUCLEOTIDE SEQUENCE</scope>
    <source>
        <strain evidence="2">Duluth1</strain>
        <tissue evidence="2">Whole animal</tissue>
    </source>
</reference>
<feature type="region of interest" description="Disordered" evidence="1">
    <location>
        <begin position="1"/>
        <end position="58"/>
    </location>
</feature>
<reference evidence="2" key="1">
    <citation type="journal article" date="2019" name="bioRxiv">
        <title>The Genome of the Zebra Mussel, Dreissena polymorpha: A Resource for Invasive Species Research.</title>
        <authorList>
            <person name="McCartney M.A."/>
            <person name="Auch B."/>
            <person name="Kono T."/>
            <person name="Mallez S."/>
            <person name="Zhang Y."/>
            <person name="Obille A."/>
            <person name="Becker A."/>
            <person name="Abrahante J.E."/>
            <person name="Garbe J."/>
            <person name="Badalamenti J.P."/>
            <person name="Herman A."/>
            <person name="Mangelson H."/>
            <person name="Liachko I."/>
            <person name="Sullivan S."/>
            <person name="Sone E.D."/>
            <person name="Koren S."/>
            <person name="Silverstein K.A.T."/>
            <person name="Beckman K.B."/>
            <person name="Gohl D.M."/>
        </authorList>
    </citation>
    <scope>NUCLEOTIDE SEQUENCE</scope>
    <source>
        <strain evidence="2">Duluth1</strain>
        <tissue evidence="2">Whole animal</tissue>
    </source>
</reference>
<dbReference type="EMBL" id="JAIWYP010000005">
    <property type="protein sequence ID" value="KAH3824819.1"/>
    <property type="molecule type" value="Genomic_DNA"/>
</dbReference>